<dbReference type="GO" id="GO:0016829">
    <property type="term" value="F:lyase activity"/>
    <property type="evidence" value="ECO:0007669"/>
    <property type="project" value="UniProtKB-KW"/>
</dbReference>
<dbReference type="InterPro" id="IPR036590">
    <property type="entry name" value="SRAP-like"/>
</dbReference>
<evidence type="ECO:0000313" key="9">
    <source>
        <dbReference type="EMBL" id="SFO21737.1"/>
    </source>
</evidence>
<dbReference type="InterPro" id="IPR003738">
    <property type="entry name" value="SRAP"/>
</dbReference>
<dbReference type="EC" id="3.4.-.-" evidence="8"/>
<name>A0A1I5FDB7_9PROT</name>
<evidence type="ECO:0000256" key="4">
    <source>
        <dbReference type="ARBA" id="ARBA00022801"/>
    </source>
</evidence>
<evidence type="ECO:0000256" key="3">
    <source>
        <dbReference type="ARBA" id="ARBA00022763"/>
    </source>
</evidence>
<keyword evidence="7" id="KW-0456">Lyase</keyword>
<dbReference type="Proteomes" id="UP000183107">
    <property type="component" value="Unassembled WGS sequence"/>
</dbReference>
<keyword evidence="10" id="KW-1185">Reference proteome</keyword>
<organism evidence="9 10">
    <name type="scientific">Nitrosospira briensis</name>
    <dbReference type="NCBI Taxonomy" id="35799"/>
    <lineage>
        <taxon>Bacteria</taxon>
        <taxon>Pseudomonadati</taxon>
        <taxon>Pseudomonadota</taxon>
        <taxon>Betaproteobacteria</taxon>
        <taxon>Nitrosomonadales</taxon>
        <taxon>Nitrosomonadaceae</taxon>
        <taxon>Nitrosospira</taxon>
    </lineage>
</organism>
<evidence type="ECO:0000256" key="1">
    <source>
        <dbReference type="ARBA" id="ARBA00008136"/>
    </source>
</evidence>
<keyword evidence="6" id="KW-0238">DNA-binding</keyword>
<evidence type="ECO:0000256" key="6">
    <source>
        <dbReference type="ARBA" id="ARBA00023125"/>
    </source>
</evidence>
<proteinExistence type="inferred from homology"/>
<evidence type="ECO:0000256" key="2">
    <source>
        <dbReference type="ARBA" id="ARBA00022670"/>
    </source>
</evidence>
<evidence type="ECO:0000256" key="5">
    <source>
        <dbReference type="ARBA" id="ARBA00023124"/>
    </source>
</evidence>
<dbReference type="EMBL" id="FOVJ01000012">
    <property type="protein sequence ID" value="SFO21737.1"/>
    <property type="molecule type" value="Genomic_DNA"/>
</dbReference>
<dbReference type="PANTHER" id="PTHR13604:SF0">
    <property type="entry name" value="ABASIC SITE PROCESSING PROTEIN HMCES"/>
    <property type="match status" value="1"/>
</dbReference>
<evidence type="ECO:0000256" key="7">
    <source>
        <dbReference type="ARBA" id="ARBA00023239"/>
    </source>
</evidence>
<evidence type="ECO:0000313" key="10">
    <source>
        <dbReference type="Proteomes" id="UP000183107"/>
    </source>
</evidence>
<dbReference type="SUPFAM" id="SSF143081">
    <property type="entry name" value="BB1717-like"/>
    <property type="match status" value="1"/>
</dbReference>
<dbReference type="GO" id="GO:0106300">
    <property type="term" value="P:protein-DNA covalent cross-linking repair"/>
    <property type="evidence" value="ECO:0007669"/>
    <property type="project" value="InterPro"/>
</dbReference>
<dbReference type="GO" id="GO:0006508">
    <property type="term" value="P:proteolysis"/>
    <property type="evidence" value="ECO:0007669"/>
    <property type="project" value="UniProtKB-KW"/>
</dbReference>
<keyword evidence="2 8" id="KW-0645">Protease</keyword>
<keyword evidence="3" id="KW-0227">DNA damage</keyword>
<protein>
    <recommendedName>
        <fullName evidence="8">Abasic site processing protein</fullName>
        <ecNumber evidence="8">3.4.-.-</ecNumber>
    </recommendedName>
</protein>
<gene>
    <name evidence="9" type="ORF">SAMN05216386_2973</name>
</gene>
<accession>A0A1I5FDB7</accession>
<keyword evidence="4 8" id="KW-0378">Hydrolase</keyword>
<dbReference type="PANTHER" id="PTHR13604">
    <property type="entry name" value="DC12-RELATED"/>
    <property type="match status" value="1"/>
</dbReference>
<dbReference type="GO" id="GO:0003697">
    <property type="term" value="F:single-stranded DNA binding"/>
    <property type="evidence" value="ECO:0007669"/>
    <property type="project" value="InterPro"/>
</dbReference>
<dbReference type="Gene3D" id="3.90.1680.10">
    <property type="entry name" value="SOS response associated peptidase-like"/>
    <property type="match status" value="1"/>
</dbReference>
<comment type="similarity">
    <text evidence="1 8">Belongs to the SOS response-associated peptidase family.</text>
</comment>
<evidence type="ECO:0000256" key="8">
    <source>
        <dbReference type="RuleBase" id="RU364100"/>
    </source>
</evidence>
<dbReference type="Pfam" id="PF02586">
    <property type="entry name" value="SRAP"/>
    <property type="match status" value="1"/>
</dbReference>
<reference evidence="10" key="1">
    <citation type="submission" date="2016-10" db="EMBL/GenBank/DDBJ databases">
        <authorList>
            <person name="Varghese N."/>
        </authorList>
    </citation>
    <scope>NUCLEOTIDE SEQUENCE [LARGE SCALE GENOMIC DNA]</scope>
    <source>
        <strain evidence="10">Nsp8</strain>
    </source>
</reference>
<sequence length="235" mass="27132">MICADVLNNPEHAGITRALGADTSEDREWTGGEHIESYNIAPGLCPWMIMLRDHKLEFIGKTWGYRTPAEAAAKRKPWINARVEKALTGRYFRHMFREGRVIIPGGGWFEWTLEGGKKQPWYITRKVESPIFMAGLTNFRPYTEQDVEVGFVIVTEDCEGGMVDIHDRRPVVLEPEDAWRWMDPDTPLEEAAHIAQTRSLPTEAFTWWRVDRAVNRVDPNNNGRELITPINYEYD</sequence>
<keyword evidence="5" id="KW-0190">Covalent protein-DNA linkage</keyword>
<dbReference type="GO" id="GO:0008233">
    <property type="term" value="F:peptidase activity"/>
    <property type="evidence" value="ECO:0007669"/>
    <property type="project" value="UniProtKB-KW"/>
</dbReference>
<dbReference type="AlphaFoldDB" id="A0A1I5FDB7"/>